<accession>A0AAD7MHS6</accession>
<protein>
    <submittedName>
        <fullName evidence="1">Uncharacterized protein</fullName>
    </submittedName>
</protein>
<sequence>MALLPSCSGTPVTFALWSRPRTFGHVSGVLARPYQQLRYNSGLSPASWICLWSAPARHRSSYLCSVTVFELVLLEPRYRTHSHLTARGQSIGHPC</sequence>
<reference evidence="1" key="1">
    <citation type="submission" date="2023-03" db="EMBL/GenBank/DDBJ databases">
        <title>Massive genome expansion in bonnet fungi (Mycena s.s.) driven by repeated elements and novel gene families across ecological guilds.</title>
        <authorList>
            <consortium name="Lawrence Berkeley National Laboratory"/>
            <person name="Harder C.B."/>
            <person name="Miyauchi S."/>
            <person name="Viragh M."/>
            <person name="Kuo A."/>
            <person name="Thoen E."/>
            <person name="Andreopoulos B."/>
            <person name="Lu D."/>
            <person name="Skrede I."/>
            <person name="Drula E."/>
            <person name="Henrissat B."/>
            <person name="Morin E."/>
            <person name="Kohler A."/>
            <person name="Barry K."/>
            <person name="LaButti K."/>
            <person name="Morin E."/>
            <person name="Salamov A."/>
            <person name="Lipzen A."/>
            <person name="Mereny Z."/>
            <person name="Hegedus B."/>
            <person name="Baldrian P."/>
            <person name="Stursova M."/>
            <person name="Weitz H."/>
            <person name="Taylor A."/>
            <person name="Grigoriev I.V."/>
            <person name="Nagy L.G."/>
            <person name="Martin F."/>
            <person name="Kauserud H."/>
        </authorList>
    </citation>
    <scope>NUCLEOTIDE SEQUENCE</scope>
    <source>
        <strain evidence="1">CBHHK182m</strain>
    </source>
</reference>
<dbReference type="EMBL" id="JARKIB010000287">
    <property type="protein sequence ID" value="KAJ7716698.1"/>
    <property type="molecule type" value="Genomic_DNA"/>
</dbReference>
<dbReference type="AlphaFoldDB" id="A0AAD7MHS6"/>
<evidence type="ECO:0000313" key="1">
    <source>
        <dbReference type="EMBL" id="KAJ7716698.1"/>
    </source>
</evidence>
<comment type="caution">
    <text evidence="1">The sequence shown here is derived from an EMBL/GenBank/DDBJ whole genome shotgun (WGS) entry which is preliminary data.</text>
</comment>
<name>A0AAD7MHS6_9AGAR</name>
<evidence type="ECO:0000313" key="2">
    <source>
        <dbReference type="Proteomes" id="UP001215598"/>
    </source>
</evidence>
<keyword evidence="2" id="KW-1185">Reference proteome</keyword>
<dbReference type="Proteomes" id="UP001215598">
    <property type="component" value="Unassembled WGS sequence"/>
</dbReference>
<proteinExistence type="predicted"/>
<gene>
    <name evidence="1" type="ORF">B0H16DRAFT_1898232</name>
</gene>
<organism evidence="1 2">
    <name type="scientific">Mycena metata</name>
    <dbReference type="NCBI Taxonomy" id="1033252"/>
    <lineage>
        <taxon>Eukaryota</taxon>
        <taxon>Fungi</taxon>
        <taxon>Dikarya</taxon>
        <taxon>Basidiomycota</taxon>
        <taxon>Agaricomycotina</taxon>
        <taxon>Agaricomycetes</taxon>
        <taxon>Agaricomycetidae</taxon>
        <taxon>Agaricales</taxon>
        <taxon>Marasmiineae</taxon>
        <taxon>Mycenaceae</taxon>
        <taxon>Mycena</taxon>
    </lineage>
</organism>